<name>A0A6A6JA95_WESOR</name>
<feature type="compositionally biased region" description="Low complexity" evidence="1">
    <location>
        <begin position="112"/>
        <end position="124"/>
    </location>
</feature>
<gene>
    <name evidence="2" type="ORF">EI97DRAFT_503627</name>
</gene>
<evidence type="ECO:0000313" key="3">
    <source>
        <dbReference type="Proteomes" id="UP000800097"/>
    </source>
</evidence>
<dbReference type="GeneID" id="54555969"/>
<evidence type="ECO:0000256" key="1">
    <source>
        <dbReference type="SAM" id="MobiDB-lite"/>
    </source>
</evidence>
<feature type="compositionally biased region" description="Basic and acidic residues" evidence="1">
    <location>
        <begin position="182"/>
        <end position="191"/>
    </location>
</feature>
<dbReference type="OrthoDB" id="4188844at2759"/>
<dbReference type="AlphaFoldDB" id="A0A6A6JA95"/>
<feature type="compositionally biased region" description="Low complexity" evidence="1">
    <location>
        <begin position="148"/>
        <end position="170"/>
    </location>
</feature>
<evidence type="ECO:0000313" key="2">
    <source>
        <dbReference type="EMBL" id="KAF2273177.1"/>
    </source>
</evidence>
<dbReference type="EMBL" id="ML986512">
    <property type="protein sequence ID" value="KAF2273177.1"/>
    <property type="molecule type" value="Genomic_DNA"/>
</dbReference>
<feature type="region of interest" description="Disordered" evidence="1">
    <location>
        <begin position="99"/>
        <end position="191"/>
    </location>
</feature>
<dbReference type="RefSeq" id="XP_033650716.1">
    <property type="nucleotide sequence ID" value="XM_033802794.1"/>
</dbReference>
<feature type="compositionally biased region" description="Polar residues" evidence="1">
    <location>
        <begin position="101"/>
        <end position="111"/>
    </location>
</feature>
<reference evidence="2" key="1">
    <citation type="journal article" date="2020" name="Stud. Mycol.">
        <title>101 Dothideomycetes genomes: a test case for predicting lifestyles and emergence of pathogens.</title>
        <authorList>
            <person name="Haridas S."/>
            <person name="Albert R."/>
            <person name="Binder M."/>
            <person name="Bloem J."/>
            <person name="Labutti K."/>
            <person name="Salamov A."/>
            <person name="Andreopoulos B."/>
            <person name="Baker S."/>
            <person name="Barry K."/>
            <person name="Bills G."/>
            <person name="Bluhm B."/>
            <person name="Cannon C."/>
            <person name="Castanera R."/>
            <person name="Culley D."/>
            <person name="Daum C."/>
            <person name="Ezra D."/>
            <person name="Gonzalez J."/>
            <person name="Henrissat B."/>
            <person name="Kuo A."/>
            <person name="Liang C."/>
            <person name="Lipzen A."/>
            <person name="Lutzoni F."/>
            <person name="Magnuson J."/>
            <person name="Mondo S."/>
            <person name="Nolan M."/>
            <person name="Ohm R."/>
            <person name="Pangilinan J."/>
            <person name="Park H.-J."/>
            <person name="Ramirez L."/>
            <person name="Alfaro M."/>
            <person name="Sun H."/>
            <person name="Tritt A."/>
            <person name="Yoshinaga Y."/>
            <person name="Zwiers L.-H."/>
            <person name="Turgeon B."/>
            <person name="Goodwin S."/>
            <person name="Spatafora J."/>
            <person name="Crous P."/>
            <person name="Grigoriev I."/>
        </authorList>
    </citation>
    <scope>NUCLEOTIDE SEQUENCE</scope>
    <source>
        <strain evidence="2">CBS 379.55</strain>
    </source>
</reference>
<dbReference type="Proteomes" id="UP000800097">
    <property type="component" value="Unassembled WGS sequence"/>
</dbReference>
<proteinExistence type="predicted"/>
<keyword evidence="3" id="KW-1185">Reference proteome</keyword>
<sequence>MDDGGGEDGTPPDHNRIIFPWRLARHGRTSFLNNSPPLAVHVRQLRFTSPETARALLRYHRYVTNPRIRLRRTIVNYRRDIARLNEDIRRLDEEIARIVDESSQPPAAQPNSADTADSSDSSDSGVSNMDQQQPQQQRRPARAHPASRRTAASTSHRRGQNNQANSGNNSERSGASSVPFATREDNPDNDLVERDANGEIIINSPELIPPQPGDPDYNLPTEDPEIARQNELIALYGQHGNNLEEGVMEEVRTALRASLNRIVASLDDDRWMFEPESDARPKMFKNWCLRWTVPELLRYAVMGGLGLTGRMRYLAPTPATDVEAALSSSGEMASFAMPNSVPYTFSTVTEAHALPTPTVMRSPKPGGPISAQTIRLTNMHSSFCSTISAAPPPTQLMQPHHGPGNRE</sequence>
<organism evidence="2 3">
    <name type="scientific">Westerdykella ornata</name>
    <dbReference type="NCBI Taxonomy" id="318751"/>
    <lineage>
        <taxon>Eukaryota</taxon>
        <taxon>Fungi</taxon>
        <taxon>Dikarya</taxon>
        <taxon>Ascomycota</taxon>
        <taxon>Pezizomycotina</taxon>
        <taxon>Dothideomycetes</taxon>
        <taxon>Pleosporomycetidae</taxon>
        <taxon>Pleosporales</taxon>
        <taxon>Sporormiaceae</taxon>
        <taxon>Westerdykella</taxon>
    </lineage>
</organism>
<protein>
    <submittedName>
        <fullName evidence="2">Uncharacterized protein</fullName>
    </submittedName>
</protein>
<accession>A0A6A6JA95</accession>